<sequence>MGRFFCHGHELCTLARDIST</sequence>
<accession>A0A7J9JYN2</accession>
<dbReference type="AlphaFoldDB" id="A0A7J9JYN2"/>
<comment type="caution">
    <text evidence="1">The sequence shown here is derived from an EMBL/GenBank/DDBJ whole genome shotgun (WGS) entry which is preliminary data.</text>
</comment>
<gene>
    <name evidence="1" type="ORF">Goarm_005045</name>
</gene>
<reference evidence="1 2" key="1">
    <citation type="journal article" date="2019" name="Genome Biol. Evol.">
        <title>Insights into the evolution of the New World diploid cottons (Gossypium, subgenus Houzingenia) based on genome sequencing.</title>
        <authorList>
            <person name="Grover C.E."/>
            <person name="Arick M.A. 2nd"/>
            <person name="Thrash A."/>
            <person name="Conover J.L."/>
            <person name="Sanders W.S."/>
            <person name="Peterson D.G."/>
            <person name="Frelichowski J.E."/>
            <person name="Scheffler J.A."/>
            <person name="Scheffler B.E."/>
            <person name="Wendel J.F."/>
        </authorList>
    </citation>
    <scope>NUCLEOTIDE SEQUENCE [LARGE SCALE GENOMIC DNA]</scope>
    <source>
        <strain evidence="1">6</strain>
        <tissue evidence="1">Leaf</tissue>
    </source>
</reference>
<dbReference type="Proteomes" id="UP000593575">
    <property type="component" value="Unassembled WGS sequence"/>
</dbReference>
<keyword evidence="2" id="KW-1185">Reference proteome</keyword>
<protein>
    <submittedName>
        <fullName evidence="1">Uncharacterized protein</fullName>
    </submittedName>
</protein>
<dbReference type="EMBL" id="JABFAE010000010">
    <property type="protein sequence ID" value="MBA0839301.1"/>
    <property type="molecule type" value="Genomic_DNA"/>
</dbReference>
<proteinExistence type="predicted"/>
<organism evidence="1 2">
    <name type="scientific">Gossypium armourianum</name>
    <dbReference type="NCBI Taxonomy" id="34283"/>
    <lineage>
        <taxon>Eukaryota</taxon>
        <taxon>Viridiplantae</taxon>
        <taxon>Streptophyta</taxon>
        <taxon>Embryophyta</taxon>
        <taxon>Tracheophyta</taxon>
        <taxon>Spermatophyta</taxon>
        <taxon>Magnoliopsida</taxon>
        <taxon>eudicotyledons</taxon>
        <taxon>Gunneridae</taxon>
        <taxon>Pentapetalae</taxon>
        <taxon>rosids</taxon>
        <taxon>malvids</taxon>
        <taxon>Malvales</taxon>
        <taxon>Malvaceae</taxon>
        <taxon>Malvoideae</taxon>
        <taxon>Gossypium</taxon>
    </lineage>
</organism>
<evidence type="ECO:0000313" key="1">
    <source>
        <dbReference type="EMBL" id="MBA0839301.1"/>
    </source>
</evidence>
<evidence type="ECO:0000313" key="2">
    <source>
        <dbReference type="Proteomes" id="UP000593575"/>
    </source>
</evidence>
<name>A0A7J9JYN2_9ROSI</name>